<evidence type="ECO:0000313" key="2">
    <source>
        <dbReference type="Proteomes" id="UP000198582"/>
    </source>
</evidence>
<reference evidence="1 2" key="1">
    <citation type="submission" date="2016-10" db="EMBL/GenBank/DDBJ databases">
        <authorList>
            <person name="de Groot N.N."/>
        </authorList>
    </citation>
    <scope>NUCLEOTIDE SEQUENCE [LARGE SCALE GENOMIC DNA]</scope>
    <source>
        <strain evidence="1 2">DSM 44993</strain>
    </source>
</reference>
<dbReference type="EMBL" id="FOEF01000029">
    <property type="protein sequence ID" value="SEP53673.1"/>
    <property type="molecule type" value="Genomic_DNA"/>
</dbReference>
<sequence length="96" mass="10743">MTEEIVRIAVVFHPHPSDAKKWESTVICEQGPLSALAARSVENARAAAAAEVRDMKRYAQGRPVKVWTIERADMPKLDRASLRELFVTLENTKPDA</sequence>
<dbReference type="AlphaFoldDB" id="A0A1H8YNK7"/>
<gene>
    <name evidence="1" type="ORF">SAMN04489732_129119</name>
</gene>
<keyword evidence="2" id="KW-1185">Reference proteome</keyword>
<dbReference type="RefSeq" id="WP_091628490.1">
    <property type="nucleotide sequence ID" value="NZ_FOEF01000029.1"/>
</dbReference>
<organism evidence="1 2">
    <name type="scientific">Amycolatopsis saalfeldensis</name>
    <dbReference type="NCBI Taxonomy" id="394193"/>
    <lineage>
        <taxon>Bacteria</taxon>
        <taxon>Bacillati</taxon>
        <taxon>Actinomycetota</taxon>
        <taxon>Actinomycetes</taxon>
        <taxon>Pseudonocardiales</taxon>
        <taxon>Pseudonocardiaceae</taxon>
        <taxon>Amycolatopsis</taxon>
    </lineage>
</organism>
<name>A0A1H8YNK7_9PSEU</name>
<dbReference type="Proteomes" id="UP000198582">
    <property type="component" value="Unassembled WGS sequence"/>
</dbReference>
<evidence type="ECO:0000313" key="1">
    <source>
        <dbReference type="EMBL" id="SEP53673.1"/>
    </source>
</evidence>
<protein>
    <submittedName>
        <fullName evidence="1">Uncharacterized protein</fullName>
    </submittedName>
</protein>
<accession>A0A1H8YNK7</accession>
<proteinExistence type="predicted"/>